<proteinExistence type="predicted"/>
<gene>
    <name evidence="1" type="ORF">RFI_27082</name>
</gene>
<evidence type="ECO:0000313" key="2">
    <source>
        <dbReference type="Proteomes" id="UP000023152"/>
    </source>
</evidence>
<reference evidence="1 2" key="1">
    <citation type="journal article" date="2013" name="Curr. Biol.">
        <title>The Genome of the Foraminiferan Reticulomyxa filosa.</title>
        <authorList>
            <person name="Glockner G."/>
            <person name="Hulsmann N."/>
            <person name="Schleicher M."/>
            <person name="Noegel A.A."/>
            <person name="Eichinger L."/>
            <person name="Gallinger C."/>
            <person name="Pawlowski J."/>
            <person name="Sierra R."/>
            <person name="Euteneuer U."/>
            <person name="Pillet L."/>
            <person name="Moustafa A."/>
            <person name="Platzer M."/>
            <person name="Groth M."/>
            <person name="Szafranski K."/>
            <person name="Schliwa M."/>
        </authorList>
    </citation>
    <scope>NUCLEOTIDE SEQUENCE [LARGE SCALE GENOMIC DNA]</scope>
</reference>
<accession>X6M8Q4</accession>
<dbReference type="AlphaFoldDB" id="X6M8Q4"/>
<keyword evidence="2" id="KW-1185">Reference proteome</keyword>
<comment type="caution">
    <text evidence="1">The sequence shown here is derived from an EMBL/GenBank/DDBJ whole genome shotgun (WGS) entry which is preliminary data.</text>
</comment>
<organism evidence="1 2">
    <name type="scientific">Reticulomyxa filosa</name>
    <dbReference type="NCBI Taxonomy" id="46433"/>
    <lineage>
        <taxon>Eukaryota</taxon>
        <taxon>Sar</taxon>
        <taxon>Rhizaria</taxon>
        <taxon>Retaria</taxon>
        <taxon>Foraminifera</taxon>
        <taxon>Monothalamids</taxon>
        <taxon>Reticulomyxidae</taxon>
        <taxon>Reticulomyxa</taxon>
    </lineage>
</organism>
<feature type="non-terminal residue" evidence="1">
    <location>
        <position position="94"/>
    </location>
</feature>
<dbReference type="Proteomes" id="UP000023152">
    <property type="component" value="Unassembled WGS sequence"/>
</dbReference>
<sequence>MCIKKHLKELMRGRDTITDNVLKWHCAYCRQQTQVELNETEDYLKLSTDDYGNSLWVEKNVRAKDPIKRLADCLGLSWKEMMNVRRLQPIVCGR</sequence>
<evidence type="ECO:0000313" key="1">
    <source>
        <dbReference type="EMBL" id="ETO10294.1"/>
    </source>
</evidence>
<name>X6M8Q4_RETFI</name>
<protein>
    <submittedName>
        <fullName evidence="1">Uncharacterized protein</fullName>
    </submittedName>
</protein>
<dbReference type="EMBL" id="ASPP01023543">
    <property type="protein sequence ID" value="ETO10294.1"/>
    <property type="molecule type" value="Genomic_DNA"/>
</dbReference>